<evidence type="ECO:0000313" key="1">
    <source>
        <dbReference type="EMBL" id="CAC82865.1"/>
    </source>
</evidence>
<dbReference type="EMBL" id="AJ300245">
    <property type="protein sequence ID" value="CAC82865.1"/>
    <property type="molecule type" value="Genomic_DNA"/>
</dbReference>
<organism evidence="1">
    <name type="scientific">Rhizobium loti</name>
    <name type="common">Mesorhizobium loti</name>
    <dbReference type="NCBI Taxonomy" id="381"/>
    <lineage>
        <taxon>Bacteria</taxon>
        <taxon>Pseudomonadati</taxon>
        <taxon>Pseudomonadota</taxon>
        <taxon>Alphaproteobacteria</taxon>
        <taxon>Hyphomicrobiales</taxon>
        <taxon>Phyllobacteriaceae</taxon>
        <taxon>Mesorhizobium</taxon>
    </lineage>
</organism>
<proteinExistence type="predicted"/>
<sequence length="44" mass="4688">MKNTRNDISQPDPALMALIDLTPALAADLLSAASLKFTEKSDIS</sequence>
<gene>
    <name evidence="1" type="primary">nodB</name>
</gene>
<reference evidence="1" key="1">
    <citation type="submission" date="2000-11" db="EMBL/GenBank/DDBJ databases">
        <authorList>
            <person name="Moulin L."/>
        </authorList>
    </citation>
    <scope>NUCLEOTIDE SEQUENCE</scope>
    <source>
        <strain evidence="1">CIAM1801</strain>
    </source>
</reference>
<feature type="non-terminal residue" evidence="1">
    <location>
        <position position="44"/>
    </location>
</feature>
<name>Q711Y4_RHILI</name>
<dbReference type="AlphaFoldDB" id="Q711Y4"/>
<accession>Q711Y4</accession>
<protein>
    <submittedName>
        <fullName evidence="1">NodB protein</fullName>
    </submittedName>
</protein>